<dbReference type="InterPro" id="IPR009057">
    <property type="entry name" value="Homeodomain-like_sf"/>
</dbReference>
<dbReference type="Gene3D" id="1.10.10.60">
    <property type="entry name" value="Homeodomain-like"/>
    <property type="match status" value="1"/>
</dbReference>
<dbReference type="InterPro" id="IPR025898">
    <property type="entry name" value="Tc3_transposase_DNA-bd_dom"/>
</dbReference>
<comment type="caution">
    <text evidence="2">The sequence shown here is derived from an EMBL/GenBank/DDBJ whole genome shotgun (WGS) entry which is preliminary data.</text>
</comment>
<accession>A0A418AM73</accession>
<dbReference type="AlphaFoldDB" id="A0A418AM73"/>
<evidence type="ECO:0000313" key="2">
    <source>
        <dbReference type="EMBL" id="RHY25764.1"/>
    </source>
</evidence>
<dbReference type="GO" id="GO:0003677">
    <property type="term" value="F:DNA binding"/>
    <property type="evidence" value="ECO:0007669"/>
    <property type="project" value="InterPro"/>
</dbReference>
<dbReference type="Proteomes" id="UP000285060">
    <property type="component" value="Unassembled WGS sequence"/>
</dbReference>
<evidence type="ECO:0000313" key="3">
    <source>
        <dbReference type="Proteomes" id="UP000285060"/>
    </source>
</evidence>
<feature type="domain" description="Tc3 transposase DNA binding" evidence="1">
    <location>
        <begin position="3"/>
        <end position="51"/>
    </location>
</feature>
<gene>
    <name evidence="2" type="ORF">DYB32_008112</name>
</gene>
<dbReference type="Pfam" id="PF11427">
    <property type="entry name" value="HTH_Tnp_Tc3_1"/>
    <property type="match status" value="1"/>
</dbReference>
<evidence type="ECO:0000259" key="1">
    <source>
        <dbReference type="Pfam" id="PF11427"/>
    </source>
</evidence>
<dbReference type="Gene3D" id="1.10.10.10">
    <property type="entry name" value="Winged helix-like DNA-binding domain superfamily/Winged helix DNA-binding domain"/>
    <property type="match status" value="1"/>
</dbReference>
<dbReference type="SUPFAM" id="SSF46689">
    <property type="entry name" value="Homeodomain-like"/>
    <property type="match status" value="1"/>
</dbReference>
<dbReference type="InterPro" id="IPR036388">
    <property type="entry name" value="WH-like_DNA-bd_sf"/>
</dbReference>
<feature type="non-terminal residue" evidence="2">
    <location>
        <position position="126"/>
    </location>
</feature>
<reference evidence="2 3" key="1">
    <citation type="submission" date="2018-08" db="EMBL/GenBank/DDBJ databases">
        <title>Aphanomyces genome sequencing and annotation.</title>
        <authorList>
            <person name="Minardi D."/>
            <person name="Oidtmann B."/>
            <person name="Van Der Giezen M."/>
            <person name="Studholme D.J."/>
        </authorList>
    </citation>
    <scope>NUCLEOTIDE SEQUENCE [LARGE SCALE GENOMIC DNA]</scope>
    <source>
        <strain evidence="2 3">NJM0002</strain>
    </source>
</reference>
<dbReference type="EMBL" id="QUSY01001196">
    <property type="protein sequence ID" value="RHY25764.1"/>
    <property type="molecule type" value="Genomic_DNA"/>
</dbReference>
<protein>
    <recommendedName>
        <fullName evidence="1">Tc3 transposase DNA binding domain-containing protein</fullName>
    </recommendedName>
</protein>
<keyword evidence="3" id="KW-1185">Reference proteome</keyword>
<sequence length="126" mass="14326">MGRAAALTIEERASILALNKAKVPVPEIVKLMGRSYNVVRRFLEDPARYNTNYKGQRPRHLTPRLVRQICLEASKTGGTARSIKAALDLTVSLRTVQRVLHSSDHLRYEKRKATPLLKPEHKEARM</sequence>
<proteinExistence type="predicted"/>
<name>A0A418AM73_9STRA</name>
<organism evidence="2 3">
    <name type="scientific">Aphanomyces invadans</name>
    <dbReference type="NCBI Taxonomy" id="157072"/>
    <lineage>
        <taxon>Eukaryota</taxon>
        <taxon>Sar</taxon>
        <taxon>Stramenopiles</taxon>
        <taxon>Oomycota</taxon>
        <taxon>Saprolegniomycetes</taxon>
        <taxon>Saprolegniales</taxon>
        <taxon>Verrucalvaceae</taxon>
        <taxon>Aphanomyces</taxon>
    </lineage>
</organism>